<dbReference type="PATRIC" id="fig|1590.306.peg.1232"/>
<feature type="transmembrane region" description="Helical" evidence="1">
    <location>
        <begin position="370"/>
        <end position="399"/>
    </location>
</feature>
<dbReference type="AlphaFoldDB" id="A0A1E3KR50"/>
<reference evidence="2 3" key="1">
    <citation type="submission" date="2016-08" db="EMBL/GenBank/DDBJ databases">
        <title>Genome sequencing of Lactobacillus plantarum JSA22, isolated from fermented soybean paste.</title>
        <authorList>
            <person name="Choi H.S."/>
        </authorList>
    </citation>
    <scope>NUCLEOTIDE SEQUENCE [LARGE SCALE GENOMIC DNA]</scope>
    <source>
        <strain evidence="2 3">JSA22</strain>
    </source>
</reference>
<feature type="transmembrane region" description="Helical" evidence="1">
    <location>
        <begin position="298"/>
        <end position="322"/>
    </location>
</feature>
<feature type="transmembrane region" description="Helical" evidence="1">
    <location>
        <begin position="27"/>
        <end position="47"/>
    </location>
</feature>
<feature type="transmembrane region" description="Helical" evidence="1">
    <location>
        <begin position="241"/>
        <end position="259"/>
    </location>
</feature>
<evidence type="ECO:0000313" key="3">
    <source>
        <dbReference type="Proteomes" id="UP000094892"/>
    </source>
</evidence>
<feature type="transmembrane region" description="Helical" evidence="1">
    <location>
        <begin position="59"/>
        <end position="78"/>
    </location>
</feature>
<organism evidence="2 3">
    <name type="scientific">Lactiplantibacillus plantarum</name>
    <name type="common">Lactobacillus plantarum</name>
    <dbReference type="NCBI Taxonomy" id="1590"/>
    <lineage>
        <taxon>Bacteria</taxon>
        <taxon>Bacillati</taxon>
        <taxon>Bacillota</taxon>
        <taxon>Bacilli</taxon>
        <taxon>Lactobacillales</taxon>
        <taxon>Lactobacillaceae</taxon>
        <taxon>Lactiplantibacillus</taxon>
    </lineage>
</organism>
<dbReference type="Proteomes" id="UP000094892">
    <property type="component" value="Unassembled WGS sequence"/>
</dbReference>
<keyword evidence="1" id="KW-0812">Transmembrane</keyword>
<dbReference type="InterPro" id="IPR049576">
    <property type="entry name" value="HDC-like"/>
</dbReference>
<evidence type="ECO:0000313" key="2">
    <source>
        <dbReference type="EMBL" id="ODO61259.1"/>
    </source>
</evidence>
<protein>
    <submittedName>
        <fullName evidence="2">Uncharacterized protein</fullName>
    </submittedName>
</protein>
<name>A0A1E3KR50_LACPN</name>
<accession>A0A1E3KR50</accession>
<dbReference type="CDD" id="cd21416">
    <property type="entry name" value="HDC_protein"/>
    <property type="match status" value="1"/>
</dbReference>
<keyword evidence="1" id="KW-0472">Membrane</keyword>
<feature type="transmembrane region" description="Helical" evidence="1">
    <location>
        <begin position="217"/>
        <end position="235"/>
    </location>
</feature>
<feature type="transmembrane region" description="Helical" evidence="1">
    <location>
        <begin position="84"/>
        <end position="105"/>
    </location>
</feature>
<sequence length="400" mass="42896">MEPVIAFTVVMLIWTLGEFVSAKTNALISMMLVASVIFLVGFTTDWLPHDLIKHSGLLNLGNAVIGVIIVHLGTMMSFKDLKAQWRTFIIGSVTVVIMTLILIFVGELIFDRNVAVSGTAAITGGTLSVLMIQNKVTELSGGSGNLGMLTGSLLAVFPLLILNLKNLLGFLTTSVILRKEAQSLKMKYRQGELTLYEEEVKENEEEQQSILPEFLQTAYGTLFMLGATVCLALILSQLTDGYVNMFVIALLLGIVLRHFKILKPNSLSTTDSFGLLMISIMVIAFGPLADIVPADLLALIAPIVFYLAVGALLIVLISYVIGKIVGYSGYLAMAVGLTTLFGFPGTMVLTKEAAEAVGESKQEIAVIEQNLLPIMVTAGFSTITITSVLTGGIIVGLMIG</sequence>
<keyword evidence="1" id="KW-1133">Transmembrane helix</keyword>
<comment type="caution">
    <text evidence="2">The sequence shown here is derived from an EMBL/GenBank/DDBJ whole genome shotgun (WGS) entry which is preliminary data.</text>
</comment>
<feature type="transmembrane region" description="Helical" evidence="1">
    <location>
        <begin position="329"/>
        <end position="350"/>
    </location>
</feature>
<dbReference type="RefSeq" id="WP_069302477.1">
    <property type="nucleotide sequence ID" value="NZ_CP017354.1"/>
</dbReference>
<gene>
    <name evidence="2" type="ORF">LPJSA22_01232</name>
</gene>
<feature type="transmembrane region" description="Helical" evidence="1">
    <location>
        <begin position="153"/>
        <end position="177"/>
    </location>
</feature>
<feature type="transmembrane region" description="Helical" evidence="1">
    <location>
        <begin position="271"/>
        <end position="292"/>
    </location>
</feature>
<dbReference type="EMBL" id="MCOL01000001">
    <property type="protein sequence ID" value="ODO61259.1"/>
    <property type="molecule type" value="Genomic_DNA"/>
</dbReference>
<proteinExistence type="predicted"/>
<evidence type="ECO:0000256" key="1">
    <source>
        <dbReference type="SAM" id="Phobius"/>
    </source>
</evidence>